<organism evidence="1 2">
    <name type="scientific">Paraburkholderia caribensis MBA4</name>
    <dbReference type="NCBI Taxonomy" id="1323664"/>
    <lineage>
        <taxon>Bacteria</taxon>
        <taxon>Pseudomonadati</taxon>
        <taxon>Pseudomonadota</taxon>
        <taxon>Betaproteobacteria</taxon>
        <taxon>Burkholderiales</taxon>
        <taxon>Burkholderiaceae</taxon>
        <taxon>Paraburkholderia</taxon>
    </lineage>
</organism>
<name>A0A0P0RIS4_9BURK</name>
<evidence type="ECO:0000313" key="1">
    <source>
        <dbReference type="EMBL" id="ALL68511.1"/>
    </source>
</evidence>
<dbReference type="InterPro" id="IPR021266">
    <property type="entry name" value="Kdo_hydroxlase"/>
</dbReference>
<dbReference type="AlphaFoldDB" id="A0A0P0RIS4"/>
<sequence>MLNLHDAMKSDIHYQENCPQELVAFPAGSTWICYSDQTSHAAMLGQTLLEQTFFLPPEGMVNPLLAPVHVLQRLTGRKLV</sequence>
<accession>A0A0P0RIS4</accession>
<gene>
    <name evidence="1" type="ORF">K788_0009201</name>
</gene>
<proteinExistence type="predicted"/>
<protein>
    <submittedName>
        <fullName evidence="1">3-deoxy-d-manno-oct-2-ulosonic acid hydroxylase family protein</fullName>
    </submittedName>
</protein>
<reference evidence="1 2" key="1">
    <citation type="journal article" date="2014" name="Genome Announc.">
        <title>Draft Genome Sequence of the Haloacid-Degrading Burkholderia caribensis Strain MBA4.</title>
        <authorList>
            <person name="Pan Y."/>
            <person name="Kong K.F."/>
            <person name="Tsang J.S."/>
        </authorList>
    </citation>
    <scope>NUCLEOTIDE SEQUENCE [LARGE SCALE GENOMIC DNA]</scope>
    <source>
        <strain evidence="1 2">MBA4</strain>
    </source>
</reference>
<dbReference type="KEGG" id="bcai:K788_0009201"/>
<evidence type="ECO:0000313" key="2">
    <source>
        <dbReference type="Proteomes" id="UP000019146"/>
    </source>
</evidence>
<dbReference type="Proteomes" id="UP000019146">
    <property type="component" value="Chromosome 2"/>
</dbReference>
<dbReference type="EMBL" id="CP012747">
    <property type="protein sequence ID" value="ALL68511.1"/>
    <property type="molecule type" value="Genomic_DNA"/>
</dbReference>
<dbReference type="Pfam" id="PF11004">
    <property type="entry name" value="Kdo_hydroxy"/>
    <property type="match status" value="1"/>
</dbReference>